<gene>
    <name evidence="1" type="ORF">D7X32_04200</name>
</gene>
<sequence>MSAALTAVIRQSLGLIAGSARRGRRKAASAAASTAVDTLERELVALRAQVEAVRPLVDWARTTLNLRDEADDAQTQGHVIVLDVRGKARVSVNVEQLRAAVAVFPPPALSPLLTTPAMRRTAVAYLLETTPASQLGLLRKRLHDEAQLMQLGGCAVCWAPRSFAEVYHERADVPAGTCSSERCRELWSEARSREASWRQQVRAVVGEEASHA</sequence>
<accession>A0A3A8KR16</accession>
<dbReference type="AlphaFoldDB" id="A0A3A8KR16"/>
<comment type="caution">
    <text evidence="1">The sequence shown here is derived from an EMBL/GenBank/DDBJ whole genome shotgun (WGS) entry which is preliminary data.</text>
</comment>
<name>A0A3A8KR16_9BACT</name>
<dbReference type="RefSeq" id="WP_120601203.1">
    <property type="nucleotide sequence ID" value="NZ_RAWE01000009.1"/>
</dbReference>
<keyword evidence="2" id="KW-1185">Reference proteome</keyword>
<proteinExistence type="predicted"/>
<evidence type="ECO:0000313" key="1">
    <source>
        <dbReference type="EMBL" id="RKH06615.1"/>
    </source>
</evidence>
<reference evidence="2" key="1">
    <citation type="submission" date="2018-09" db="EMBL/GenBank/DDBJ databases">
        <authorList>
            <person name="Livingstone P.G."/>
            <person name="Whitworth D.E."/>
        </authorList>
    </citation>
    <scope>NUCLEOTIDE SEQUENCE [LARGE SCALE GENOMIC DNA]</scope>
    <source>
        <strain evidence="2">CA043D</strain>
    </source>
</reference>
<dbReference type="EMBL" id="RAWE01000009">
    <property type="protein sequence ID" value="RKH06615.1"/>
    <property type="molecule type" value="Genomic_DNA"/>
</dbReference>
<organism evidence="1 2">
    <name type="scientific">Corallococcus carmarthensis</name>
    <dbReference type="NCBI Taxonomy" id="2316728"/>
    <lineage>
        <taxon>Bacteria</taxon>
        <taxon>Pseudomonadati</taxon>
        <taxon>Myxococcota</taxon>
        <taxon>Myxococcia</taxon>
        <taxon>Myxococcales</taxon>
        <taxon>Cystobacterineae</taxon>
        <taxon>Myxococcaceae</taxon>
        <taxon>Corallococcus</taxon>
    </lineage>
</organism>
<protein>
    <submittedName>
        <fullName evidence="1">Uncharacterized protein</fullName>
    </submittedName>
</protein>
<evidence type="ECO:0000313" key="2">
    <source>
        <dbReference type="Proteomes" id="UP000268313"/>
    </source>
</evidence>
<dbReference type="OrthoDB" id="5518470at2"/>
<dbReference type="Proteomes" id="UP000268313">
    <property type="component" value="Unassembled WGS sequence"/>
</dbReference>